<dbReference type="AlphaFoldDB" id="A0A1H5DES1"/>
<sequence>MKVISLINMKGGVGKTTLAVNIADCLTRQHGASVLILDVDPQFNATQCLMTPEDYVAHRAANKDTMLDLFDRKRVKASTVRGATEVQPKTLQEIEVVEVRDNLFLLPGSLDLYRLEMAPGEGRENRLKAYLNAIEGVVEYDYIIIDTPPTPSVWMTSALIASDYYLIPVRPDPLSLTGLDLLKSIVEDRKENYGLSVRCAGVALTMIRQGTNVLSDAMSYLSGDKYWRDKIFTSQIPTRVRYAEQQLNSIFMLDSDAQGMKSSIINVTNELVVRTK</sequence>
<evidence type="ECO:0000313" key="3">
    <source>
        <dbReference type="Proteomes" id="UP000183114"/>
    </source>
</evidence>
<evidence type="ECO:0000313" key="2">
    <source>
        <dbReference type="EMBL" id="SED77319.1"/>
    </source>
</evidence>
<evidence type="ECO:0000259" key="1">
    <source>
        <dbReference type="Pfam" id="PF13614"/>
    </source>
</evidence>
<protein>
    <submittedName>
        <fullName evidence="2">Chromosome partitioning protein</fullName>
    </submittedName>
</protein>
<gene>
    <name evidence="2" type="ORF">SAMN04490185_4159</name>
</gene>
<dbReference type="CDD" id="cd02042">
    <property type="entry name" value="ParAB_family"/>
    <property type="match status" value="1"/>
</dbReference>
<dbReference type="PANTHER" id="PTHR13696:SF52">
    <property type="entry name" value="PARA FAMILY PROTEIN CT_582"/>
    <property type="match status" value="1"/>
</dbReference>
<dbReference type="SUPFAM" id="SSF52540">
    <property type="entry name" value="P-loop containing nucleoside triphosphate hydrolases"/>
    <property type="match status" value="1"/>
</dbReference>
<dbReference type="Proteomes" id="UP000183114">
    <property type="component" value="Unassembled WGS sequence"/>
</dbReference>
<name>A0A1H5DES1_9PSED</name>
<dbReference type="InterPro" id="IPR050678">
    <property type="entry name" value="DNA_Partitioning_ATPase"/>
</dbReference>
<proteinExistence type="predicted"/>
<dbReference type="InterPro" id="IPR025669">
    <property type="entry name" value="AAA_dom"/>
</dbReference>
<dbReference type="InterPro" id="IPR027417">
    <property type="entry name" value="P-loop_NTPase"/>
</dbReference>
<dbReference type="Pfam" id="PF13614">
    <property type="entry name" value="AAA_31"/>
    <property type="match status" value="1"/>
</dbReference>
<feature type="domain" description="AAA" evidence="1">
    <location>
        <begin position="1"/>
        <end position="190"/>
    </location>
</feature>
<accession>A0A1H5DES1</accession>
<reference evidence="2 3" key="1">
    <citation type="submission" date="2016-10" db="EMBL/GenBank/DDBJ databases">
        <authorList>
            <person name="de Groot N.N."/>
        </authorList>
    </citation>
    <scope>NUCLEOTIDE SEQUENCE [LARGE SCALE GENOMIC DNA]</scope>
    <source>
        <strain evidence="2 3">BS3655</strain>
    </source>
</reference>
<organism evidence="2 3">
    <name type="scientific">Pseudomonas frederiksbergensis</name>
    <dbReference type="NCBI Taxonomy" id="104087"/>
    <lineage>
        <taxon>Bacteria</taxon>
        <taxon>Pseudomonadati</taxon>
        <taxon>Pseudomonadota</taxon>
        <taxon>Gammaproteobacteria</taxon>
        <taxon>Pseudomonadales</taxon>
        <taxon>Pseudomonadaceae</taxon>
        <taxon>Pseudomonas</taxon>
    </lineage>
</organism>
<dbReference type="Gene3D" id="3.40.50.300">
    <property type="entry name" value="P-loop containing nucleotide triphosphate hydrolases"/>
    <property type="match status" value="1"/>
</dbReference>
<dbReference type="EMBL" id="FNTF01000002">
    <property type="protein sequence ID" value="SED77319.1"/>
    <property type="molecule type" value="Genomic_DNA"/>
</dbReference>
<dbReference type="PANTHER" id="PTHR13696">
    <property type="entry name" value="P-LOOP CONTAINING NUCLEOSIDE TRIPHOSPHATE HYDROLASE"/>
    <property type="match status" value="1"/>
</dbReference>
<dbReference type="RefSeq" id="WP_074877015.1">
    <property type="nucleotide sequence ID" value="NZ_FNTF01000002.1"/>
</dbReference>